<protein>
    <submittedName>
        <fullName evidence="1">FMN-binding negative transcriptional regulator</fullName>
    </submittedName>
</protein>
<keyword evidence="2" id="KW-1185">Reference proteome</keyword>
<gene>
    <name evidence="1" type="ORF">C7S20_03840</name>
</gene>
<reference evidence="2" key="1">
    <citation type="submission" date="2018-03" db="EMBL/GenBank/DDBJ databases">
        <title>Gramella fulva sp. nov., isolated from a dry surface of tidal flat.</title>
        <authorList>
            <person name="Hwang S.H."/>
            <person name="Hwang W.M."/>
            <person name="Kang K."/>
            <person name="Ahn T.-Y."/>
        </authorList>
    </citation>
    <scope>NUCLEOTIDE SEQUENCE [LARGE SCALE GENOMIC DNA]</scope>
    <source>
        <strain evidence="2">SH35</strain>
    </source>
</reference>
<proteinExistence type="predicted"/>
<dbReference type="Pfam" id="PF04299">
    <property type="entry name" value="FMN_bind_2"/>
    <property type="match status" value="1"/>
</dbReference>
<dbReference type="Proteomes" id="UP000241507">
    <property type="component" value="Chromosome"/>
</dbReference>
<evidence type="ECO:0000313" key="1">
    <source>
        <dbReference type="EMBL" id="AVR44462.1"/>
    </source>
</evidence>
<dbReference type="PANTHER" id="PTHR35802">
    <property type="entry name" value="PROTEASE SYNTHASE AND SPORULATION PROTEIN PAI 2"/>
    <property type="match status" value="1"/>
</dbReference>
<accession>A0A2R3Z2J7</accession>
<dbReference type="PIRSF" id="PIRSF010372">
    <property type="entry name" value="PaiB"/>
    <property type="match status" value="1"/>
</dbReference>
<dbReference type="OrthoDB" id="9794948at2"/>
<sequence>MYRPEKYRKDEDDFIFSFIKKHPFATFVINGKRLLGTHIPILPLGKPGDFKLYSHIANHNEQQAFLKNGAEALIIFQGPNSYISSSWYKEKDISTWDYSAVHVNAKIVLQNRQELEYSLKKLVQRFEKDQEKPLFYEDIPSKILKEHLPQITGFWLEPFKVEGVAKLHQNYREEDVKTVVEKLGECEGGKALSEEIRKENKIDKNFES</sequence>
<dbReference type="InterPro" id="IPR007396">
    <property type="entry name" value="TR_PAI2-type"/>
</dbReference>
<dbReference type="AlphaFoldDB" id="A0A2R3Z2J7"/>
<dbReference type="PANTHER" id="PTHR35802:SF1">
    <property type="entry name" value="PROTEASE SYNTHASE AND SPORULATION PROTEIN PAI 2"/>
    <property type="match status" value="1"/>
</dbReference>
<dbReference type="Gene3D" id="2.30.110.10">
    <property type="entry name" value="Electron Transport, Fmn-binding Protein, Chain A"/>
    <property type="match status" value="1"/>
</dbReference>
<dbReference type="KEGG" id="grs:C7S20_03840"/>
<evidence type="ECO:0000313" key="2">
    <source>
        <dbReference type="Proteomes" id="UP000241507"/>
    </source>
</evidence>
<dbReference type="InterPro" id="IPR012349">
    <property type="entry name" value="Split_barrel_FMN-bd"/>
</dbReference>
<dbReference type="EMBL" id="CP028136">
    <property type="protein sequence ID" value="AVR44462.1"/>
    <property type="molecule type" value="Genomic_DNA"/>
</dbReference>
<name>A0A2R3Z2J7_9FLAO</name>
<dbReference type="SUPFAM" id="SSF50475">
    <property type="entry name" value="FMN-binding split barrel"/>
    <property type="match status" value="1"/>
</dbReference>
<dbReference type="RefSeq" id="WP_107011240.1">
    <property type="nucleotide sequence ID" value="NZ_CP028136.1"/>
</dbReference>
<organism evidence="1 2">
    <name type="scientific">Christiangramia fulva</name>
    <dbReference type="NCBI Taxonomy" id="2126553"/>
    <lineage>
        <taxon>Bacteria</taxon>
        <taxon>Pseudomonadati</taxon>
        <taxon>Bacteroidota</taxon>
        <taxon>Flavobacteriia</taxon>
        <taxon>Flavobacteriales</taxon>
        <taxon>Flavobacteriaceae</taxon>
        <taxon>Christiangramia</taxon>
    </lineage>
</organism>